<evidence type="ECO:0000313" key="2">
    <source>
        <dbReference type="Proteomes" id="UP000799439"/>
    </source>
</evidence>
<reference evidence="1" key="1">
    <citation type="journal article" date="2020" name="Stud. Mycol.">
        <title>101 Dothideomycetes genomes: a test case for predicting lifestyles and emergence of pathogens.</title>
        <authorList>
            <person name="Haridas S."/>
            <person name="Albert R."/>
            <person name="Binder M."/>
            <person name="Bloem J."/>
            <person name="Labutti K."/>
            <person name="Salamov A."/>
            <person name="Andreopoulos B."/>
            <person name="Baker S."/>
            <person name="Barry K."/>
            <person name="Bills G."/>
            <person name="Bluhm B."/>
            <person name="Cannon C."/>
            <person name="Castanera R."/>
            <person name="Culley D."/>
            <person name="Daum C."/>
            <person name="Ezra D."/>
            <person name="Gonzalez J."/>
            <person name="Henrissat B."/>
            <person name="Kuo A."/>
            <person name="Liang C."/>
            <person name="Lipzen A."/>
            <person name="Lutzoni F."/>
            <person name="Magnuson J."/>
            <person name="Mondo S."/>
            <person name="Nolan M."/>
            <person name="Ohm R."/>
            <person name="Pangilinan J."/>
            <person name="Park H.-J."/>
            <person name="Ramirez L."/>
            <person name="Alfaro M."/>
            <person name="Sun H."/>
            <person name="Tritt A."/>
            <person name="Yoshinaga Y."/>
            <person name="Zwiers L.-H."/>
            <person name="Turgeon B."/>
            <person name="Goodwin S."/>
            <person name="Spatafora J."/>
            <person name="Crous P."/>
            <person name="Grigoriev I."/>
        </authorList>
    </citation>
    <scope>NUCLEOTIDE SEQUENCE</scope>
    <source>
        <strain evidence="1">CBS 260.36</strain>
    </source>
</reference>
<dbReference type="AlphaFoldDB" id="A0A9P4JDF2"/>
<name>A0A9P4JDF2_9PEZI</name>
<gene>
    <name evidence="1" type="ORF">K461DRAFT_263806</name>
</gene>
<organism evidence="1 2">
    <name type="scientific">Myriangium duriaei CBS 260.36</name>
    <dbReference type="NCBI Taxonomy" id="1168546"/>
    <lineage>
        <taxon>Eukaryota</taxon>
        <taxon>Fungi</taxon>
        <taxon>Dikarya</taxon>
        <taxon>Ascomycota</taxon>
        <taxon>Pezizomycotina</taxon>
        <taxon>Dothideomycetes</taxon>
        <taxon>Dothideomycetidae</taxon>
        <taxon>Myriangiales</taxon>
        <taxon>Myriangiaceae</taxon>
        <taxon>Myriangium</taxon>
    </lineage>
</organism>
<accession>A0A9P4JDF2</accession>
<protein>
    <submittedName>
        <fullName evidence="1">Uncharacterized protein</fullName>
    </submittedName>
</protein>
<proteinExistence type="predicted"/>
<dbReference type="EMBL" id="ML996081">
    <property type="protein sequence ID" value="KAF2156814.1"/>
    <property type="molecule type" value="Genomic_DNA"/>
</dbReference>
<comment type="caution">
    <text evidence="1">The sequence shown here is derived from an EMBL/GenBank/DDBJ whole genome shotgun (WGS) entry which is preliminary data.</text>
</comment>
<evidence type="ECO:0000313" key="1">
    <source>
        <dbReference type="EMBL" id="KAF2156814.1"/>
    </source>
</evidence>
<sequence length="285" mass="31750">MVTFRKYASKDPALHAAQTKLATQVVTVDQDRSLGGKQLARAKIDICMRTSLSRWGNITNGSGGQLACGLLLLQLRFIQPHDYDIRSADGTIGFPAFVTNVHPQNMAGKPQTNKVNRTVDLKPEVGASGIQVGGIGGSLGREFTEELRWTFQAYPDVDENRDYKKLYWGWKDNQKGNQGSFTRPINLVAELRFAEADPDPFQVDVDIHGSLKSKKAAFKRCFYRLAQPSKEGIVHISPNFKTPREALDNLMEQIKKEVEDANLRAAAREYMDVVLLPPQNSPGHP</sequence>
<keyword evidence="2" id="KW-1185">Reference proteome</keyword>
<dbReference type="OrthoDB" id="3922785at2759"/>
<dbReference type="Proteomes" id="UP000799439">
    <property type="component" value="Unassembled WGS sequence"/>
</dbReference>